<dbReference type="PANTHER" id="PTHR11977:SF51">
    <property type="entry name" value="PROTEIN FLIGHTLESS-1 HOMOLOG"/>
    <property type="match status" value="1"/>
</dbReference>
<dbReference type="SMART" id="SM00262">
    <property type="entry name" value="GEL"/>
    <property type="match status" value="3"/>
</dbReference>
<dbReference type="VEuPathDB" id="AmoebaDB:EHI_007950"/>
<dbReference type="InterPro" id="IPR007123">
    <property type="entry name" value="Gelsolin-like_dom"/>
</dbReference>
<sequence>MFPQDRERKDKLTENNKKDPMLQVLTQLYFSKGGIKKIAKQELTQLDSALSVKTPEITPIKGKPTSKLTTNSQYLFKKKTERITSRISQDLSSQHNQEVKKNPEVVRKVTEKLKQSVTKENDKNITIQRTPSILRSSIRKSITRKDEEENTKPTTDISLPSKESQQLVRHVTEELKRTSVTLKRRTYAPSICTLLLVSQNGNEKNIITVEVVASYSNLNSKIGGILIDDNQKKLYVWRGKEISLQVKSQCADFALKYKSFEKPCYKIVIEDEGNENEEFIKAIGGKYGFDQGRVTLKLERLEYEEKKVKKILVSQDILSKKSLSGLHMFYITTGWNSFLWCGLKTSKNAREACAKLCGSLKNGKLTIVFQSREPLLFKQLFSDWTEPILSRPKISSPTINIKKELPPFNVAVLFKEVEYKEKKVPEFSPEGIFKKYKVENISLQLIEEEKNCFILKSNECYVFHYTYPWKNLFRHALFFWLGKNASILHRGKAAALTVDYVEKHQLDAVHVRVVEGAEQREFIAMHKGGIIIKKSIYPEKYELYEIRKERGTEGIRIIQINHLNLIDYNRSYLININGKGIIVEGKYCPEYQKIKEIILRSKIVFDCNKDTIENIQKYQTYKEFNYLFKTSLPEFPHAFTISACTGSIEWDGLYELNLQTLQDQRIIVVTFGNKLYFWAKLEVRLTEIIKLLKTMMDYVESAKIKNITLNPLFIRPDEEPEEFKRLFFGNQELKRKKEVIENVNDIFLQLTRKYSLAELQKKPKLLTTVACGSLESFLEDSVFEKVFGMSRDSFAKQPQWKQKNAKARVGLW</sequence>
<evidence type="ECO:0000313" key="5">
    <source>
        <dbReference type="Proteomes" id="UP000078387"/>
    </source>
</evidence>
<dbReference type="SUPFAM" id="SSF55753">
    <property type="entry name" value="Actin depolymerizing proteins"/>
    <property type="match status" value="3"/>
</dbReference>
<dbReference type="Proteomes" id="UP000078387">
    <property type="component" value="Unassembled WGS sequence"/>
</dbReference>
<dbReference type="GO" id="GO:0051016">
    <property type="term" value="P:barbed-end actin filament capping"/>
    <property type="evidence" value="ECO:0007669"/>
    <property type="project" value="TreeGrafter"/>
</dbReference>
<dbReference type="GO" id="GO:0051015">
    <property type="term" value="F:actin filament binding"/>
    <property type="evidence" value="ECO:0007669"/>
    <property type="project" value="InterPro"/>
</dbReference>
<reference evidence="4 5" key="1">
    <citation type="submission" date="2016-05" db="EMBL/GenBank/DDBJ databases">
        <title>First whole genome sequencing of Entamoeba histolytica HM1:IMSS-clone-6.</title>
        <authorList>
            <person name="Mukherjee Avik.K."/>
            <person name="Izumyama S."/>
            <person name="Nakada-Tsukui K."/>
            <person name="Nozaki T."/>
        </authorList>
    </citation>
    <scope>NUCLEOTIDE SEQUENCE [LARGE SCALE GENOMIC DNA]</scope>
    <source>
        <strain evidence="4 5">HM1:IMSS clone 6</strain>
    </source>
</reference>
<dbReference type="PRINTS" id="PR00597">
    <property type="entry name" value="GELSOLIN"/>
</dbReference>
<dbReference type="GO" id="GO:0005737">
    <property type="term" value="C:cytoplasm"/>
    <property type="evidence" value="ECO:0007669"/>
    <property type="project" value="TreeGrafter"/>
</dbReference>
<dbReference type="EMBL" id="BDEQ01000001">
    <property type="protein sequence ID" value="GAT93824.1"/>
    <property type="molecule type" value="Genomic_DNA"/>
</dbReference>
<dbReference type="GO" id="GO:0015629">
    <property type="term" value="C:actin cytoskeleton"/>
    <property type="evidence" value="ECO:0007669"/>
    <property type="project" value="TreeGrafter"/>
</dbReference>
<evidence type="ECO:0000259" key="3">
    <source>
        <dbReference type="PROSITE" id="PS51089"/>
    </source>
</evidence>
<accession>A0A5K1VHS0</accession>
<dbReference type="PROSITE" id="PS51089">
    <property type="entry name" value="HP"/>
    <property type="match status" value="1"/>
</dbReference>
<dbReference type="OMA" id="GWESKRF"/>
<evidence type="ECO:0000256" key="2">
    <source>
        <dbReference type="SAM" id="MobiDB-lite"/>
    </source>
</evidence>
<dbReference type="Gene3D" id="3.40.20.10">
    <property type="entry name" value="Severin"/>
    <property type="match status" value="3"/>
</dbReference>
<dbReference type="InterPro" id="IPR036886">
    <property type="entry name" value="Villin_headpiece_dom_sf"/>
</dbReference>
<evidence type="ECO:0000256" key="1">
    <source>
        <dbReference type="ARBA" id="ARBA00022737"/>
    </source>
</evidence>
<evidence type="ECO:0000313" key="4">
    <source>
        <dbReference type="EMBL" id="GAT93824.1"/>
    </source>
</evidence>
<dbReference type="SUPFAM" id="SSF47050">
    <property type="entry name" value="VHP, Villin headpiece domain"/>
    <property type="match status" value="1"/>
</dbReference>
<gene>
    <name evidence="4" type="ORF">CL6EHI_007950</name>
</gene>
<dbReference type="VEuPathDB" id="AmoebaDB:EHI8A_105270"/>
<feature type="region of interest" description="Disordered" evidence="2">
    <location>
        <begin position="139"/>
        <end position="163"/>
    </location>
</feature>
<dbReference type="Gene3D" id="1.10.950.10">
    <property type="entry name" value="Villin headpiece domain"/>
    <property type="match status" value="1"/>
</dbReference>
<dbReference type="InterPro" id="IPR003128">
    <property type="entry name" value="Villin_headpiece"/>
</dbReference>
<keyword evidence="1" id="KW-0677">Repeat</keyword>
<proteinExistence type="predicted"/>
<dbReference type="AlphaFoldDB" id="A0A5K1VHS0"/>
<protein>
    <submittedName>
        <fullName evidence="4">Villidin putative</fullName>
    </submittedName>
</protein>
<dbReference type="VEuPathDB" id="AmoebaDB:KM1_095360"/>
<organism evidence="4 5">
    <name type="scientific">Entamoeba histolytica</name>
    <dbReference type="NCBI Taxonomy" id="5759"/>
    <lineage>
        <taxon>Eukaryota</taxon>
        <taxon>Amoebozoa</taxon>
        <taxon>Evosea</taxon>
        <taxon>Archamoebae</taxon>
        <taxon>Mastigamoebida</taxon>
        <taxon>Entamoebidae</taxon>
        <taxon>Entamoeba</taxon>
    </lineage>
</organism>
<dbReference type="SMART" id="SM00153">
    <property type="entry name" value="VHP"/>
    <property type="match status" value="1"/>
</dbReference>
<dbReference type="InterPro" id="IPR029006">
    <property type="entry name" value="ADF-H/Gelsolin-like_dom_sf"/>
</dbReference>
<dbReference type="PANTHER" id="PTHR11977">
    <property type="entry name" value="VILLIN"/>
    <property type="match status" value="1"/>
</dbReference>
<dbReference type="Pfam" id="PF02209">
    <property type="entry name" value="VHP"/>
    <property type="match status" value="1"/>
</dbReference>
<comment type="caution">
    <text evidence="4">The sequence shown here is derived from an EMBL/GenBank/DDBJ whole genome shotgun (WGS) entry which is preliminary data.</text>
</comment>
<dbReference type="GO" id="GO:0051014">
    <property type="term" value="P:actin filament severing"/>
    <property type="evidence" value="ECO:0007669"/>
    <property type="project" value="TreeGrafter"/>
</dbReference>
<dbReference type="InterPro" id="IPR007122">
    <property type="entry name" value="Villin/Gelsolin"/>
</dbReference>
<dbReference type="GO" id="GO:0008154">
    <property type="term" value="P:actin polymerization or depolymerization"/>
    <property type="evidence" value="ECO:0007669"/>
    <property type="project" value="TreeGrafter"/>
</dbReference>
<dbReference type="GO" id="GO:0005546">
    <property type="term" value="F:phosphatidylinositol-4,5-bisphosphate binding"/>
    <property type="evidence" value="ECO:0007669"/>
    <property type="project" value="TreeGrafter"/>
</dbReference>
<dbReference type="VEuPathDB" id="AmoebaDB:EHI7A_049740"/>
<feature type="compositionally biased region" description="Polar residues" evidence="2">
    <location>
        <begin position="152"/>
        <end position="163"/>
    </location>
</feature>
<name>A0A5K1VHS0_ENTHI</name>
<feature type="domain" description="HP" evidence="3">
    <location>
        <begin position="748"/>
        <end position="812"/>
    </location>
</feature>
<dbReference type="Pfam" id="PF00626">
    <property type="entry name" value="Gelsolin"/>
    <property type="match status" value="2"/>
</dbReference>
<dbReference type="VEuPathDB" id="AmoebaDB:EHI5A_079280"/>